<name>A0ABV7JAH5_9GAMM</name>
<accession>A0ABV7JAH5</accession>
<dbReference type="PRINTS" id="PR00040">
    <property type="entry name" value="HTHMERR"/>
</dbReference>
<evidence type="ECO:0000259" key="4">
    <source>
        <dbReference type="PROSITE" id="PS50937"/>
    </source>
</evidence>
<dbReference type="Gene3D" id="1.10.1660.10">
    <property type="match status" value="1"/>
</dbReference>
<protein>
    <submittedName>
        <fullName evidence="5">MerR family transcriptional regulator</fullName>
    </submittedName>
</protein>
<evidence type="ECO:0000313" key="6">
    <source>
        <dbReference type="Proteomes" id="UP001595533"/>
    </source>
</evidence>
<feature type="domain" description="HTH merR-type" evidence="4">
    <location>
        <begin position="1"/>
        <end position="69"/>
    </location>
</feature>
<dbReference type="CDD" id="cd04787">
    <property type="entry name" value="HTH_HMRTR_unk"/>
    <property type="match status" value="1"/>
</dbReference>
<comment type="caution">
    <text evidence="5">The sequence shown here is derived from an EMBL/GenBank/DDBJ whole genome shotgun (WGS) entry which is preliminary data.</text>
</comment>
<evidence type="ECO:0000256" key="1">
    <source>
        <dbReference type="ARBA" id="ARBA00023015"/>
    </source>
</evidence>
<keyword evidence="3" id="KW-0804">Transcription</keyword>
<dbReference type="Pfam" id="PF13411">
    <property type="entry name" value="MerR_1"/>
    <property type="match status" value="1"/>
</dbReference>
<dbReference type="PANTHER" id="PTHR30204">
    <property type="entry name" value="REDOX-CYCLING DRUG-SENSING TRANSCRIPTIONAL ACTIVATOR SOXR"/>
    <property type="match status" value="1"/>
</dbReference>
<sequence>MKVSELAKYLNTTAETVRHYTRIGFLKPAVNKFNGYKNYSDKEQHRLSFILSARQLGFTVKDIRLILNKSDNGKTPCPIVREIIEHRIKESNILFEKALALKTKMEAAMNKWKKEPDKAPTGSMICHLIENFDE</sequence>
<dbReference type="InterPro" id="IPR009061">
    <property type="entry name" value="DNA-bd_dom_put_sf"/>
</dbReference>
<evidence type="ECO:0000313" key="5">
    <source>
        <dbReference type="EMBL" id="MFC3193238.1"/>
    </source>
</evidence>
<dbReference type="Proteomes" id="UP001595533">
    <property type="component" value="Unassembled WGS sequence"/>
</dbReference>
<dbReference type="SUPFAM" id="SSF46955">
    <property type="entry name" value="Putative DNA-binding domain"/>
    <property type="match status" value="1"/>
</dbReference>
<evidence type="ECO:0000256" key="2">
    <source>
        <dbReference type="ARBA" id="ARBA00023125"/>
    </source>
</evidence>
<dbReference type="PROSITE" id="PS50937">
    <property type="entry name" value="HTH_MERR_2"/>
    <property type="match status" value="1"/>
</dbReference>
<dbReference type="SMART" id="SM00422">
    <property type="entry name" value="HTH_MERR"/>
    <property type="match status" value="1"/>
</dbReference>
<gene>
    <name evidence="5" type="ORF">ACFODZ_03175</name>
</gene>
<dbReference type="PANTHER" id="PTHR30204:SF94">
    <property type="entry name" value="HEAVY METAL-DEPENDENT TRANSCRIPTIONAL REGULATOR HI_0293-RELATED"/>
    <property type="match status" value="1"/>
</dbReference>
<reference evidence="6" key="1">
    <citation type="journal article" date="2019" name="Int. J. Syst. Evol. Microbiol.">
        <title>The Global Catalogue of Microorganisms (GCM) 10K type strain sequencing project: providing services to taxonomists for standard genome sequencing and annotation.</title>
        <authorList>
            <consortium name="The Broad Institute Genomics Platform"/>
            <consortium name="The Broad Institute Genome Sequencing Center for Infectious Disease"/>
            <person name="Wu L."/>
            <person name="Ma J."/>
        </authorList>
    </citation>
    <scope>NUCLEOTIDE SEQUENCE [LARGE SCALE GENOMIC DNA]</scope>
    <source>
        <strain evidence="6">KCTC 42953</strain>
    </source>
</reference>
<evidence type="ECO:0000256" key="3">
    <source>
        <dbReference type="ARBA" id="ARBA00023163"/>
    </source>
</evidence>
<organism evidence="5 6">
    <name type="scientific">Marinicella sediminis</name>
    <dbReference type="NCBI Taxonomy" id="1792834"/>
    <lineage>
        <taxon>Bacteria</taxon>
        <taxon>Pseudomonadati</taxon>
        <taxon>Pseudomonadota</taxon>
        <taxon>Gammaproteobacteria</taxon>
        <taxon>Lysobacterales</taxon>
        <taxon>Marinicellaceae</taxon>
        <taxon>Marinicella</taxon>
    </lineage>
</organism>
<dbReference type="RefSeq" id="WP_077409919.1">
    <property type="nucleotide sequence ID" value="NZ_JBHRTS010000002.1"/>
</dbReference>
<dbReference type="InterPro" id="IPR000551">
    <property type="entry name" value="MerR-type_HTH_dom"/>
</dbReference>
<keyword evidence="6" id="KW-1185">Reference proteome</keyword>
<dbReference type="InterPro" id="IPR047057">
    <property type="entry name" value="MerR_fam"/>
</dbReference>
<keyword evidence="2" id="KW-0238">DNA-binding</keyword>
<keyword evidence="1" id="KW-0805">Transcription regulation</keyword>
<proteinExistence type="predicted"/>
<dbReference type="EMBL" id="JBHRTS010000002">
    <property type="protein sequence ID" value="MFC3193238.1"/>
    <property type="molecule type" value="Genomic_DNA"/>
</dbReference>